<sequence>MSSWKEKEAEKDRLAGNAELEDAPPPYSEGPSSGQQQFSAPPNGPPQGQGFHEGENKSYDEKGKPPVAPPGYDNGYDPLQDPNVYKVKPQKVDISRANPEHLHPSYIQFQERERERMMTGDYSKPMQLYVHGVPLPEGKVNPKSKTGGGAFPGRSGATYDDAANR</sequence>
<dbReference type="InParanoid" id="G8YLG5"/>
<evidence type="ECO:0000313" key="3">
    <source>
        <dbReference type="Proteomes" id="UP000005222"/>
    </source>
</evidence>
<dbReference type="Proteomes" id="UP000005222">
    <property type="component" value="Chromosome F"/>
</dbReference>
<feature type="compositionally biased region" description="Polar residues" evidence="1">
    <location>
        <begin position="30"/>
        <end position="40"/>
    </location>
</feature>
<dbReference type="HOGENOM" id="CLU_122011_0_0_1"/>
<dbReference type="AlphaFoldDB" id="G8YLG5"/>
<feature type="region of interest" description="Disordered" evidence="1">
    <location>
        <begin position="1"/>
        <end position="84"/>
    </location>
</feature>
<dbReference type="OMA" id="TQANPEH"/>
<reference evidence="2 3" key="1">
    <citation type="journal article" date="2012" name="G3 (Bethesda)">
        <title>Pichia sorbitophila, an interspecies yeast hybrid reveals early steps of genome resolution following polyploidization.</title>
        <authorList>
            <person name="Leh Louis V."/>
            <person name="Despons L."/>
            <person name="Friedrich A."/>
            <person name="Martin T."/>
            <person name="Durrens P."/>
            <person name="Casaregola S."/>
            <person name="Neuveglise C."/>
            <person name="Fairhead C."/>
            <person name="Marck C."/>
            <person name="Cruz J.A."/>
            <person name="Straub M.L."/>
            <person name="Kugler V."/>
            <person name="Sacerdot C."/>
            <person name="Uzunov Z."/>
            <person name="Thierry A."/>
            <person name="Weiss S."/>
            <person name="Bleykasten C."/>
            <person name="De Montigny J."/>
            <person name="Jacques N."/>
            <person name="Jung P."/>
            <person name="Lemaire M."/>
            <person name="Mallet S."/>
            <person name="Morel G."/>
            <person name="Richard G.F."/>
            <person name="Sarkar A."/>
            <person name="Savel G."/>
            <person name="Schacherer J."/>
            <person name="Seret M.L."/>
            <person name="Talla E."/>
            <person name="Samson G."/>
            <person name="Jubin C."/>
            <person name="Poulain J."/>
            <person name="Vacherie B."/>
            <person name="Barbe V."/>
            <person name="Pelletier E."/>
            <person name="Sherman D.J."/>
            <person name="Westhof E."/>
            <person name="Weissenbach J."/>
            <person name="Baret P.V."/>
            <person name="Wincker P."/>
            <person name="Gaillardin C."/>
            <person name="Dujon B."/>
            <person name="Souciet J.L."/>
        </authorList>
    </citation>
    <scope>NUCLEOTIDE SEQUENCE [LARGE SCALE GENOMIC DNA]</scope>
    <source>
        <strain evidence="3">ATCC MYA-4447 / BCRC 22081 / CBS 7064 / NBRC 10061 / NRRL Y-12695</strain>
    </source>
</reference>
<evidence type="ECO:0000313" key="2">
    <source>
        <dbReference type="EMBL" id="CCE88899.1"/>
    </source>
</evidence>
<dbReference type="OrthoDB" id="4088176at2759"/>
<protein>
    <submittedName>
        <fullName evidence="2">Piso0_001689 protein</fullName>
    </submittedName>
</protein>
<name>G8YLG5_PICSO</name>
<gene>
    <name evidence="2" type="primary">Piso0_001689</name>
    <name evidence="2" type="ORF">GNLVRS01_PISO0F11907g</name>
</gene>
<keyword evidence="3" id="KW-1185">Reference proteome</keyword>
<feature type="compositionally biased region" description="Basic and acidic residues" evidence="1">
    <location>
        <begin position="52"/>
        <end position="64"/>
    </location>
</feature>
<accession>G8YLG5</accession>
<dbReference type="EMBL" id="FO082054">
    <property type="protein sequence ID" value="CCE88899.1"/>
    <property type="molecule type" value="Genomic_DNA"/>
</dbReference>
<proteinExistence type="predicted"/>
<feature type="compositionally biased region" description="Basic and acidic residues" evidence="1">
    <location>
        <begin position="1"/>
        <end position="14"/>
    </location>
</feature>
<evidence type="ECO:0000256" key="1">
    <source>
        <dbReference type="SAM" id="MobiDB-lite"/>
    </source>
</evidence>
<dbReference type="eggNOG" id="ENOG502RQ79">
    <property type="taxonomic scope" value="Eukaryota"/>
</dbReference>
<organism evidence="2 3">
    <name type="scientific">Pichia sorbitophila (strain ATCC MYA-4447 / BCRC 22081 / CBS 7064 / NBRC 10061 / NRRL Y-12695)</name>
    <name type="common">Hybrid yeast</name>
    <dbReference type="NCBI Taxonomy" id="559304"/>
    <lineage>
        <taxon>Eukaryota</taxon>
        <taxon>Fungi</taxon>
        <taxon>Dikarya</taxon>
        <taxon>Ascomycota</taxon>
        <taxon>Saccharomycotina</taxon>
        <taxon>Pichiomycetes</taxon>
        <taxon>Debaryomycetaceae</taxon>
        <taxon>Millerozyma</taxon>
    </lineage>
</organism>
<feature type="region of interest" description="Disordered" evidence="1">
    <location>
        <begin position="133"/>
        <end position="165"/>
    </location>
</feature>